<dbReference type="RefSeq" id="WP_209667225.1">
    <property type="nucleotide sequence ID" value="NZ_JAGGMS010000001.1"/>
</dbReference>
<evidence type="ECO:0000313" key="4">
    <source>
        <dbReference type="Proteomes" id="UP000741013"/>
    </source>
</evidence>
<sequence>MSAGVALISGGARGIGRACVRQLAQDGYDVSFCYRADERAATELEKELGEEGTRVLAMRADVTDGAAVREWVSRTERELGPVTTAVTAAGITADTPLATMPDDKWTSVLRTNLDGVFTVCRAVAFPMMKRRAGSITTVSSVTGIYGNAGQTNYAASKAGIIGFTKSLAREAGRFGVRANVVAPGLIDTDMSDAMPEKARNHLIESIALRRAGSPEEVAELVGFLASERAGYITGSVLEIHGGYGG</sequence>
<reference evidence="3 4" key="1">
    <citation type="submission" date="2021-03" db="EMBL/GenBank/DDBJ databases">
        <title>Sequencing the genomes of 1000 actinobacteria strains.</title>
        <authorList>
            <person name="Klenk H.-P."/>
        </authorList>
    </citation>
    <scope>NUCLEOTIDE SEQUENCE [LARGE SCALE GENOMIC DNA]</scope>
    <source>
        <strain evidence="3 4">DSM 45510</strain>
    </source>
</reference>
<dbReference type="PANTHER" id="PTHR42879">
    <property type="entry name" value="3-OXOACYL-(ACYL-CARRIER-PROTEIN) REDUCTASE"/>
    <property type="match status" value="1"/>
</dbReference>
<dbReference type="GO" id="GO:0004316">
    <property type="term" value="F:3-oxoacyl-[acyl-carrier-protein] reductase (NADPH) activity"/>
    <property type="evidence" value="ECO:0007669"/>
    <property type="project" value="UniProtKB-EC"/>
</dbReference>
<dbReference type="InterPro" id="IPR002347">
    <property type="entry name" value="SDR_fam"/>
</dbReference>
<evidence type="ECO:0000256" key="1">
    <source>
        <dbReference type="ARBA" id="ARBA00006484"/>
    </source>
</evidence>
<keyword evidence="4" id="KW-1185">Reference proteome</keyword>
<evidence type="ECO:0000313" key="3">
    <source>
        <dbReference type="EMBL" id="MBP2184172.1"/>
    </source>
</evidence>
<name>A0ABS4PXL2_9PSEU</name>
<dbReference type="NCBIfam" id="NF009466">
    <property type="entry name" value="PRK12826.1-2"/>
    <property type="match status" value="1"/>
</dbReference>
<dbReference type="PANTHER" id="PTHR42879:SF2">
    <property type="entry name" value="3-OXOACYL-[ACYL-CARRIER-PROTEIN] REDUCTASE FABG"/>
    <property type="match status" value="1"/>
</dbReference>
<dbReference type="Proteomes" id="UP000741013">
    <property type="component" value="Unassembled WGS sequence"/>
</dbReference>
<dbReference type="InterPro" id="IPR036291">
    <property type="entry name" value="NAD(P)-bd_dom_sf"/>
</dbReference>
<keyword evidence="3" id="KW-0560">Oxidoreductase</keyword>
<protein>
    <submittedName>
        <fullName evidence="3">3-oxoacyl-[acyl-carrier protein] reductase</fullName>
        <ecNumber evidence="3">1.1.1.100</ecNumber>
    </submittedName>
</protein>
<dbReference type="PRINTS" id="PR00080">
    <property type="entry name" value="SDRFAMILY"/>
</dbReference>
<dbReference type="SUPFAM" id="SSF51735">
    <property type="entry name" value="NAD(P)-binding Rossmann-fold domains"/>
    <property type="match status" value="1"/>
</dbReference>
<organism evidence="3 4">
    <name type="scientific">Amycolatopsis magusensis</name>
    <dbReference type="NCBI Taxonomy" id="882444"/>
    <lineage>
        <taxon>Bacteria</taxon>
        <taxon>Bacillati</taxon>
        <taxon>Actinomycetota</taxon>
        <taxon>Actinomycetes</taxon>
        <taxon>Pseudonocardiales</taxon>
        <taxon>Pseudonocardiaceae</taxon>
        <taxon>Amycolatopsis</taxon>
    </lineage>
</organism>
<comment type="caution">
    <text evidence="3">The sequence shown here is derived from an EMBL/GenBank/DDBJ whole genome shotgun (WGS) entry which is preliminary data.</text>
</comment>
<comment type="similarity">
    <text evidence="1">Belongs to the short-chain dehydrogenases/reductases (SDR) family.</text>
</comment>
<dbReference type="InterPro" id="IPR057326">
    <property type="entry name" value="KR_dom"/>
</dbReference>
<dbReference type="EC" id="1.1.1.100" evidence="3"/>
<dbReference type="InterPro" id="IPR050259">
    <property type="entry name" value="SDR"/>
</dbReference>
<dbReference type="SMART" id="SM00822">
    <property type="entry name" value="PKS_KR"/>
    <property type="match status" value="1"/>
</dbReference>
<gene>
    <name evidence="3" type="ORF">JOM49_005698</name>
</gene>
<dbReference type="PROSITE" id="PS00061">
    <property type="entry name" value="ADH_SHORT"/>
    <property type="match status" value="1"/>
</dbReference>
<feature type="domain" description="Ketoreductase" evidence="2">
    <location>
        <begin position="4"/>
        <end position="217"/>
    </location>
</feature>
<dbReference type="EMBL" id="JAGGMS010000001">
    <property type="protein sequence ID" value="MBP2184172.1"/>
    <property type="molecule type" value="Genomic_DNA"/>
</dbReference>
<evidence type="ECO:0000259" key="2">
    <source>
        <dbReference type="SMART" id="SM00822"/>
    </source>
</evidence>
<proteinExistence type="inferred from homology"/>
<dbReference type="InterPro" id="IPR020904">
    <property type="entry name" value="Sc_DH/Rdtase_CS"/>
</dbReference>
<dbReference type="PRINTS" id="PR00081">
    <property type="entry name" value="GDHRDH"/>
</dbReference>
<dbReference type="Gene3D" id="3.40.50.720">
    <property type="entry name" value="NAD(P)-binding Rossmann-like Domain"/>
    <property type="match status" value="1"/>
</dbReference>
<accession>A0ABS4PXL2</accession>
<dbReference type="Pfam" id="PF13561">
    <property type="entry name" value="adh_short_C2"/>
    <property type="match status" value="1"/>
</dbReference>